<protein>
    <submittedName>
        <fullName evidence="1">Uncharacterized protein</fullName>
    </submittedName>
</protein>
<reference evidence="1" key="2">
    <citation type="journal article" date="2010" name="Nature">
        <title>Comparative genomics reveals mobile pathogenicity chromosomes in Fusarium.</title>
        <authorList>
            <person name="Ma L.J."/>
            <person name="van der Does H.C."/>
            <person name="Borkovich K.A."/>
            <person name="Coleman J.J."/>
            <person name="Daboussi M.J."/>
            <person name="Di Pietro A."/>
            <person name="Dufresne M."/>
            <person name="Freitag M."/>
            <person name="Grabherr M."/>
            <person name="Henrissat B."/>
            <person name="Houterman P.M."/>
            <person name="Kang S."/>
            <person name="Shim W.B."/>
            <person name="Woloshuk C."/>
            <person name="Xie X."/>
            <person name="Xu J.R."/>
            <person name="Antoniw J."/>
            <person name="Baker S.E."/>
            <person name="Bluhm B.H."/>
            <person name="Breakspear A."/>
            <person name="Brown D.W."/>
            <person name="Butchko R.A."/>
            <person name="Chapman S."/>
            <person name="Coulson R."/>
            <person name="Coutinho P.M."/>
            <person name="Danchin E.G."/>
            <person name="Diener A."/>
            <person name="Gale L.R."/>
            <person name="Gardiner D.M."/>
            <person name="Goff S."/>
            <person name="Hammond-Kosack K.E."/>
            <person name="Hilburn K."/>
            <person name="Hua-Van A."/>
            <person name="Jonkers W."/>
            <person name="Kazan K."/>
            <person name="Kodira C.D."/>
            <person name="Koehrsen M."/>
            <person name="Kumar L."/>
            <person name="Lee Y.H."/>
            <person name="Li L."/>
            <person name="Manners J.M."/>
            <person name="Miranda-Saavedra D."/>
            <person name="Mukherjee M."/>
            <person name="Park G."/>
            <person name="Park J."/>
            <person name="Park S.Y."/>
            <person name="Proctor R.H."/>
            <person name="Regev A."/>
            <person name="Ruiz-Roldan M.C."/>
            <person name="Sain D."/>
            <person name="Sakthikumar S."/>
            <person name="Sykes S."/>
            <person name="Schwartz D.C."/>
            <person name="Turgeon B.G."/>
            <person name="Wapinski I."/>
            <person name="Yoder O."/>
            <person name="Young S."/>
            <person name="Zeng Q."/>
            <person name="Zhou S."/>
            <person name="Galagan J."/>
            <person name="Cuomo C.A."/>
            <person name="Kistler H.C."/>
            <person name="Rep M."/>
        </authorList>
    </citation>
    <scope>NUCLEOTIDE SEQUENCE [LARGE SCALE GENOMIC DNA]</scope>
    <source>
        <strain evidence="1">4287</strain>
    </source>
</reference>
<dbReference type="EMBL" id="DS231704">
    <property type="protein sequence ID" value="KNB06364.1"/>
    <property type="molecule type" value="Genomic_DNA"/>
</dbReference>
<dbReference type="VEuPathDB" id="FungiDB:FOXG_19648"/>
<sequence>MKVAADVEAHDAQAEKWRLEAAGDERSWSMEEAGHVEELAWLGWRAVTQMDGRQRLVGKLFDQETPSKPEFWDLADLKPSDMEYFEKKRQ</sequence>
<dbReference type="RefSeq" id="XP_018244409.1">
    <property type="nucleotide sequence ID" value="XM_018399911.1"/>
</dbReference>
<proteinExistence type="predicted"/>
<accession>A0A0J9V4C3</accession>
<reference evidence="1" key="1">
    <citation type="submission" date="2007-04" db="EMBL/GenBank/DDBJ databases">
        <authorList>
            <consortium name="The Broad Institute Genome Sequencing Platform"/>
            <person name="Birren B."/>
            <person name="Lander E."/>
            <person name="Galagan J."/>
            <person name="Nusbaum C."/>
            <person name="Devon K."/>
            <person name="Ma L.-J."/>
            <person name="Jaffe D."/>
            <person name="Butler J."/>
            <person name="Alvarez P."/>
            <person name="Gnerre S."/>
            <person name="Grabherr M."/>
            <person name="Kleber M."/>
            <person name="Mauceli E."/>
            <person name="Brockman W."/>
            <person name="MacCallum I.A."/>
            <person name="Young S."/>
            <person name="LaButti K."/>
            <person name="DeCaprio D."/>
            <person name="Crawford M."/>
            <person name="Koehrsen M."/>
            <person name="Engels R."/>
            <person name="Montgomery P."/>
            <person name="Pearson M."/>
            <person name="Howarth C."/>
            <person name="Larson L."/>
            <person name="White J."/>
            <person name="O'Leary S."/>
            <person name="Kodira C."/>
            <person name="Zeng Q."/>
            <person name="Yandava C."/>
            <person name="Alvarado L."/>
            <person name="Kistler C."/>
            <person name="Shim W.-B."/>
            <person name="Kang S."/>
            <person name="Woloshuk C."/>
        </authorList>
    </citation>
    <scope>NUCLEOTIDE SEQUENCE</scope>
    <source>
        <strain evidence="1">4287</strain>
    </source>
</reference>
<gene>
    <name evidence="1" type="ORF">FOXG_19648</name>
</gene>
<evidence type="ECO:0000313" key="1">
    <source>
        <dbReference type="EMBL" id="KNB06364.1"/>
    </source>
</evidence>
<dbReference type="AlphaFoldDB" id="A0A0J9V4C3"/>
<organism evidence="1 2">
    <name type="scientific">Fusarium oxysporum f. sp. lycopersici (strain 4287 / CBS 123668 / FGSC 9935 / NRRL 34936)</name>
    <name type="common">Fusarium vascular wilt of tomato</name>
    <dbReference type="NCBI Taxonomy" id="426428"/>
    <lineage>
        <taxon>Eukaryota</taxon>
        <taxon>Fungi</taxon>
        <taxon>Dikarya</taxon>
        <taxon>Ascomycota</taxon>
        <taxon>Pezizomycotina</taxon>
        <taxon>Sordariomycetes</taxon>
        <taxon>Hypocreomycetidae</taxon>
        <taxon>Hypocreales</taxon>
        <taxon>Nectriaceae</taxon>
        <taxon>Fusarium</taxon>
        <taxon>Fusarium oxysporum species complex</taxon>
    </lineage>
</organism>
<name>A0A0J9V4C3_FUSO4</name>
<dbReference type="KEGG" id="fox:FOXG_19648"/>
<evidence type="ECO:0000313" key="2">
    <source>
        <dbReference type="Proteomes" id="UP000009097"/>
    </source>
</evidence>
<dbReference type="GeneID" id="28960354"/>
<dbReference type="Proteomes" id="UP000009097">
    <property type="component" value="Unassembled WGS sequence"/>
</dbReference>